<dbReference type="PROSITE" id="PS50853">
    <property type="entry name" value="FN3"/>
    <property type="match status" value="1"/>
</dbReference>
<dbReference type="InterPro" id="IPR000601">
    <property type="entry name" value="PKD_dom"/>
</dbReference>
<protein>
    <submittedName>
        <fullName evidence="4">PKD domain-containing protein</fullName>
    </submittedName>
</protein>
<dbReference type="Gene3D" id="2.60.120.380">
    <property type="match status" value="1"/>
</dbReference>
<evidence type="ECO:0000313" key="4">
    <source>
        <dbReference type="EMBL" id="QDO85239.1"/>
    </source>
</evidence>
<sequence>MDYSNRFFKLALLSFFLSATGLSGFDAAAANATSESQDASNSHRVFPSVTLPEPANGEHAIGLLGTKLPEVAAWYGKTPAQFAKMIRQDTSVWLDKQGRVFYVEIEEPSQQSMTEPLITPETALNQEQTFKLHSRPGAPRTILLDFDGHTTTGTAWNNSYGTPIVSPPYNPYGVPETFTQDELDRIYLMWRQVAEDFAPFNVDVTTEDLTDPDDLAADPIARETSGDQLFGTRVVITQNTFSNCGCGGFAYLRAFDDYGSNTNYLKPAFVFNSSVVGAGEAISHEAGHNLGLSHDGQTDGTGYYTGHGSGVTGWAPIMGVGYYQELVQWSMNTYPLANQPQNDISDIQYYGAPLISDDHVDDMSIVDDVTSMTVTDNGATNQLDAFGLIHLSSDQDMFKFDAAAGSFSISINPDDVSPNLDIEASLYDSSGALLQTDNVANILSASLGGSFASAGTYFLMIDGVGKGDPLDTGYPDYGSLGQYIISATVQSSSNLQGPTANIGTISYSPTFAPTSVSFSSTGSTDDGDIVSYDWLFGDETEVTTTNPVDDPTHEYLVPGEYTATLTVTDNDGLSDQNSIAVSVLNRAPIAVIAGDPLTGQAALEVTFDSTGSKDDDPQSSISFNWDFGDGASSTEAMPTHLYTAAGGYTATLTVTDNLGASDSVNINISVDAPPFINQIAYGEIFTAGNVSGNYQDSALDSGSSQTITERQSGGKKQNRFSYLTHTWLFSITSGNLVELHLDASMSSPPDLPTLPDDQIILSYSLDNGVSFSNFATLSNSDNGHYSAMLPQGVSGEVRVSVTDSDQTAGNNTSFDSITVSNLYIRSETDASQTKPNAPSNIVTGPVSSSRIVLNWTDNSSDESAFHIERSLNNIDWAAAGTVAADTSGYSDTGLAANTDYYHRVYASNGAGNSSMSTTGIATKTLAASDFNLTATGRKQRGVKHIDITWAAYPLIDIYLDDMNSPYLYGSDVEAELTTSPYEYDINTGIKGGTSHRVKVCNADSNDCSQEITVLF</sequence>
<evidence type="ECO:0000259" key="3">
    <source>
        <dbReference type="PROSITE" id="PS50853"/>
    </source>
</evidence>
<dbReference type="InterPro" id="IPR035986">
    <property type="entry name" value="PKD_dom_sf"/>
</dbReference>
<dbReference type="EMBL" id="CP041614">
    <property type="protein sequence ID" value="QDO85239.1"/>
    <property type="molecule type" value="Genomic_DNA"/>
</dbReference>
<keyword evidence="1" id="KW-0732">Signal</keyword>
<dbReference type="SMART" id="SM00089">
    <property type="entry name" value="PKD"/>
    <property type="match status" value="2"/>
</dbReference>
<dbReference type="Gene3D" id="3.40.390.10">
    <property type="entry name" value="Collagenase (Catalytic Domain)"/>
    <property type="match status" value="1"/>
</dbReference>
<evidence type="ECO:0000313" key="5">
    <source>
        <dbReference type="Proteomes" id="UP000315947"/>
    </source>
</evidence>
<dbReference type="CDD" id="cd00146">
    <property type="entry name" value="PKD"/>
    <property type="match status" value="2"/>
</dbReference>
<dbReference type="InterPro" id="IPR024079">
    <property type="entry name" value="MetalloPept_cat_dom_sf"/>
</dbReference>
<dbReference type="Gene3D" id="2.60.40.10">
    <property type="entry name" value="Immunoglobulins"/>
    <property type="match status" value="3"/>
</dbReference>
<dbReference type="PROSITE" id="PS50093">
    <property type="entry name" value="PKD"/>
    <property type="match status" value="2"/>
</dbReference>
<dbReference type="Proteomes" id="UP000315947">
    <property type="component" value="Chromosome"/>
</dbReference>
<dbReference type="InterPro" id="IPR003961">
    <property type="entry name" value="FN3_dom"/>
</dbReference>
<dbReference type="SUPFAM" id="SSF55486">
    <property type="entry name" value="Metalloproteases ('zincins'), catalytic domain"/>
    <property type="match status" value="1"/>
</dbReference>
<proteinExistence type="predicted"/>
<feature type="domain" description="Fibronectin type-III" evidence="3">
    <location>
        <begin position="837"/>
        <end position="927"/>
    </location>
</feature>
<dbReference type="SUPFAM" id="SSF49265">
    <property type="entry name" value="Fibronectin type III"/>
    <property type="match status" value="1"/>
</dbReference>
<accession>A0ABX5X1M2</accession>
<gene>
    <name evidence="4" type="ORF">FM037_20830</name>
</gene>
<dbReference type="InterPro" id="IPR036116">
    <property type="entry name" value="FN3_sf"/>
</dbReference>
<dbReference type="SUPFAM" id="SSF49299">
    <property type="entry name" value="PKD domain"/>
    <property type="match status" value="2"/>
</dbReference>
<evidence type="ECO:0000259" key="2">
    <source>
        <dbReference type="PROSITE" id="PS50093"/>
    </source>
</evidence>
<keyword evidence="5" id="KW-1185">Reference proteome</keyword>
<dbReference type="RefSeq" id="WP_144047584.1">
    <property type="nucleotide sequence ID" value="NZ_CP041614.1"/>
</dbReference>
<organism evidence="4 5">
    <name type="scientific">Shewanella psychropiezotolerans</name>
    <dbReference type="NCBI Taxonomy" id="2593655"/>
    <lineage>
        <taxon>Bacteria</taxon>
        <taxon>Pseudomonadati</taxon>
        <taxon>Pseudomonadota</taxon>
        <taxon>Gammaproteobacteria</taxon>
        <taxon>Alteromonadales</taxon>
        <taxon>Shewanellaceae</taxon>
        <taxon>Shewanella</taxon>
    </lineage>
</organism>
<dbReference type="SMART" id="SM00060">
    <property type="entry name" value="FN3"/>
    <property type="match status" value="1"/>
</dbReference>
<feature type="chain" id="PRO_5046444268" evidence="1">
    <location>
        <begin position="20"/>
        <end position="1015"/>
    </location>
</feature>
<dbReference type="InterPro" id="IPR022409">
    <property type="entry name" value="PKD/Chitinase_dom"/>
</dbReference>
<feature type="domain" description="PKD" evidence="2">
    <location>
        <begin position="588"/>
        <end position="675"/>
    </location>
</feature>
<evidence type="ECO:0000256" key="1">
    <source>
        <dbReference type="SAM" id="SignalP"/>
    </source>
</evidence>
<dbReference type="Pfam" id="PF00041">
    <property type="entry name" value="fn3"/>
    <property type="match status" value="1"/>
</dbReference>
<feature type="signal peptide" evidence="1">
    <location>
        <begin position="1"/>
        <end position="19"/>
    </location>
</feature>
<name>A0ABX5X1M2_9GAMM</name>
<dbReference type="InterPro" id="IPR013783">
    <property type="entry name" value="Ig-like_fold"/>
</dbReference>
<feature type="domain" description="PKD" evidence="2">
    <location>
        <begin position="512"/>
        <end position="588"/>
    </location>
</feature>
<reference evidence="4 5" key="1">
    <citation type="submission" date="2019-07" db="EMBL/GenBank/DDBJ databases">
        <title>Shewanella sp. YLB-06 whole genomic sequence.</title>
        <authorList>
            <person name="Yu L."/>
        </authorList>
    </citation>
    <scope>NUCLEOTIDE SEQUENCE [LARGE SCALE GENOMIC DNA]</scope>
    <source>
        <strain evidence="4 5">YLB-06</strain>
    </source>
</reference>
<dbReference type="CDD" id="cd00063">
    <property type="entry name" value="FN3"/>
    <property type="match status" value="1"/>
</dbReference>
<dbReference type="Pfam" id="PF18911">
    <property type="entry name" value="PKD_4"/>
    <property type="match status" value="2"/>
</dbReference>